<keyword evidence="6" id="KW-1185">Reference proteome</keyword>
<gene>
    <name evidence="5" type="ORF">BAE44_0006620</name>
</gene>
<feature type="region of interest" description="Disordered" evidence="3">
    <location>
        <begin position="63"/>
        <end position="91"/>
    </location>
</feature>
<evidence type="ECO:0000313" key="5">
    <source>
        <dbReference type="EMBL" id="OEL32364.1"/>
    </source>
</evidence>
<dbReference type="InterPro" id="IPR042178">
    <property type="entry name" value="Serpin_sf_1"/>
</dbReference>
<name>A0A1E5W4U4_9POAL</name>
<evidence type="ECO:0000313" key="6">
    <source>
        <dbReference type="Proteomes" id="UP000095767"/>
    </source>
</evidence>
<evidence type="ECO:0000256" key="1">
    <source>
        <dbReference type="ARBA" id="ARBA00009500"/>
    </source>
</evidence>
<proteinExistence type="inferred from homology"/>
<protein>
    <submittedName>
        <fullName evidence="5">Serpin-Z1</fullName>
    </submittedName>
</protein>
<comment type="similarity">
    <text evidence="1 2">Belongs to the serpin family.</text>
</comment>
<reference evidence="5 6" key="1">
    <citation type="submission" date="2016-09" db="EMBL/GenBank/DDBJ databases">
        <title>The draft genome of Dichanthelium oligosanthes: A C3 panicoid grass species.</title>
        <authorList>
            <person name="Studer A.J."/>
            <person name="Schnable J.C."/>
            <person name="Brutnell T.P."/>
        </authorList>
    </citation>
    <scope>NUCLEOTIDE SEQUENCE [LARGE SCALE GENOMIC DNA]</scope>
    <source>
        <strain evidence="6">cv. Kellogg 1175</strain>
        <tissue evidence="5">Leaf</tissue>
    </source>
</reference>
<dbReference type="GO" id="GO:0004867">
    <property type="term" value="F:serine-type endopeptidase inhibitor activity"/>
    <property type="evidence" value="ECO:0007669"/>
    <property type="project" value="InterPro"/>
</dbReference>
<dbReference type="SUPFAM" id="SSF56574">
    <property type="entry name" value="Serpins"/>
    <property type="match status" value="1"/>
</dbReference>
<dbReference type="Gene3D" id="2.30.39.10">
    <property type="entry name" value="Alpha-1-antitrypsin, domain 1"/>
    <property type="match status" value="1"/>
</dbReference>
<dbReference type="InterPro" id="IPR023796">
    <property type="entry name" value="Serpin_dom"/>
</dbReference>
<organism evidence="5 6">
    <name type="scientific">Dichanthelium oligosanthes</name>
    <dbReference type="NCBI Taxonomy" id="888268"/>
    <lineage>
        <taxon>Eukaryota</taxon>
        <taxon>Viridiplantae</taxon>
        <taxon>Streptophyta</taxon>
        <taxon>Embryophyta</taxon>
        <taxon>Tracheophyta</taxon>
        <taxon>Spermatophyta</taxon>
        <taxon>Magnoliopsida</taxon>
        <taxon>Liliopsida</taxon>
        <taxon>Poales</taxon>
        <taxon>Poaceae</taxon>
        <taxon>PACMAD clade</taxon>
        <taxon>Panicoideae</taxon>
        <taxon>Panicodae</taxon>
        <taxon>Paniceae</taxon>
        <taxon>Dichantheliinae</taxon>
        <taxon>Dichanthelium</taxon>
    </lineage>
</organism>
<dbReference type="InterPro" id="IPR042185">
    <property type="entry name" value="Serpin_sf_2"/>
</dbReference>
<dbReference type="PANTHER" id="PTHR11461">
    <property type="entry name" value="SERINE PROTEASE INHIBITOR, SERPIN"/>
    <property type="match status" value="1"/>
</dbReference>
<dbReference type="AlphaFoldDB" id="A0A1E5W4U4"/>
<evidence type="ECO:0000256" key="2">
    <source>
        <dbReference type="RuleBase" id="RU000411"/>
    </source>
</evidence>
<dbReference type="Gene3D" id="3.30.497.10">
    <property type="entry name" value="Antithrombin, subunit I, domain 2"/>
    <property type="match status" value="1"/>
</dbReference>
<evidence type="ECO:0000259" key="4">
    <source>
        <dbReference type="SMART" id="SM00093"/>
    </source>
</evidence>
<dbReference type="Pfam" id="PF00079">
    <property type="entry name" value="Serpin"/>
    <property type="match status" value="1"/>
</dbReference>
<dbReference type="SMART" id="SM00093">
    <property type="entry name" value="SERPIN"/>
    <property type="match status" value="1"/>
</dbReference>
<dbReference type="InterPro" id="IPR036186">
    <property type="entry name" value="Serpin_sf"/>
</dbReference>
<dbReference type="STRING" id="888268.A0A1E5W4U4"/>
<feature type="domain" description="Serpin" evidence="4">
    <location>
        <begin position="1"/>
        <end position="302"/>
    </location>
</feature>
<evidence type="ECO:0000256" key="3">
    <source>
        <dbReference type="SAM" id="MobiDB-lite"/>
    </source>
</evidence>
<comment type="caution">
    <text evidence="5">The sequence shown here is derived from an EMBL/GenBank/DDBJ whole genome shotgun (WGS) entry which is preliminary data.</text>
</comment>
<dbReference type="Gene3D" id="6.20.40.10">
    <property type="match status" value="1"/>
</dbReference>
<dbReference type="OrthoDB" id="1063785at2759"/>
<dbReference type="InterPro" id="IPR000215">
    <property type="entry name" value="Serpin_fam"/>
</dbReference>
<dbReference type="GO" id="GO:0005615">
    <property type="term" value="C:extracellular space"/>
    <property type="evidence" value="ECO:0007669"/>
    <property type="project" value="InterPro"/>
</dbReference>
<dbReference type="Proteomes" id="UP000095767">
    <property type="component" value="Unassembled WGS sequence"/>
</dbReference>
<feature type="compositionally biased region" description="Low complexity" evidence="3">
    <location>
        <begin position="67"/>
        <end position="77"/>
    </location>
</feature>
<dbReference type="PANTHER" id="PTHR11461:SF306">
    <property type="entry name" value="SERPIN-Z1"/>
    <property type="match status" value="1"/>
</dbReference>
<accession>A0A1E5W4U4</accession>
<dbReference type="EMBL" id="LWDX02021450">
    <property type="protein sequence ID" value="OEL32364.1"/>
    <property type="molecule type" value="Genomic_DNA"/>
</dbReference>
<sequence length="302" mass="33023">MLAADGAAGAAGVGTTVRFANGISIDAALRLTDAYARVVTGHYRAEVRSVPFKSKVRSPRLPADAISLPRPTRTLTPHPSPSFGLPDPQPEEARRQINQWIESATAGRIKDLLPQGSISSVTQAVLTNALYFKGAWLRPFDARFTQHAAFYLTTGGHVRVPFMSRARDQYVARRPGYKVLKLPYANAPGAGGQHRIFSMYIYLPDDYYGLPGLLHTLSSNPALLESSRTMSSRVPVGTFMVPKFTISCKTDATKMLRVLGLNLPFDPVHADLSEMVEPPPEPPLVVSEIHHTCFVEVNEEGT</sequence>